<dbReference type="InterPro" id="IPR024747">
    <property type="entry name" value="Pyridox_Oxase-rel"/>
</dbReference>
<dbReference type="Pfam" id="PF12900">
    <property type="entry name" value="Pyridox_ox_2"/>
    <property type="match status" value="1"/>
</dbReference>
<proteinExistence type="predicted"/>
<dbReference type="SUPFAM" id="SSF50475">
    <property type="entry name" value="FMN-binding split barrel"/>
    <property type="match status" value="1"/>
</dbReference>
<dbReference type="Proteomes" id="UP001058098">
    <property type="component" value="Chromosome"/>
</dbReference>
<sequence>MLIRTLSVLECSKVLASNRVGRLACSNDDQPYVVPFYYAHADNHLYAFSMPGKKIDWMRSNPRVCVQIDERGQGRGWRSVVVDGRYEELPDRIGYKAQRDHAWSVLSKHSDWWEPGALKPVTTPVSDSIPHVFFRILIEQVSGREASE</sequence>
<dbReference type="RefSeq" id="WP_258122826.1">
    <property type="nucleotide sequence ID" value="NZ_CP062229.1"/>
</dbReference>
<name>A0ABY5R6D6_9HYPH</name>
<dbReference type="Gene3D" id="2.30.110.10">
    <property type="entry name" value="Electron Transport, Fmn-binding Protein, Chain A"/>
    <property type="match status" value="1"/>
</dbReference>
<keyword evidence="2" id="KW-1185">Reference proteome</keyword>
<organism evidence="1 2">
    <name type="scientific">Mesorhizobium onobrychidis</name>
    <dbReference type="NCBI Taxonomy" id="2775404"/>
    <lineage>
        <taxon>Bacteria</taxon>
        <taxon>Pseudomonadati</taxon>
        <taxon>Pseudomonadota</taxon>
        <taxon>Alphaproteobacteria</taxon>
        <taxon>Hyphomicrobiales</taxon>
        <taxon>Phyllobacteriaceae</taxon>
        <taxon>Mesorhizobium</taxon>
    </lineage>
</organism>
<dbReference type="InterPro" id="IPR012349">
    <property type="entry name" value="Split_barrel_FMN-bd"/>
</dbReference>
<protein>
    <submittedName>
        <fullName evidence="1">Pyridoxamine 5'-phosphate oxidase family protein</fullName>
    </submittedName>
</protein>
<gene>
    <name evidence="1" type="ORF">IHQ72_13105</name>
</gene>
<reference evidence="1" key="1">
    <citation type="submission" date="2020-09" db="EMBL/GenBank/DDBJ databases">
        <title>Rhizobia associated with sainfoin plants.</title>
        <authorList>
            <person name="Asharfi S."/>
            <person name="Kuzmanovic N."/>
            <person name="Bunk B."/>
            <person name="Sproeer C."/>
            <person name="Becker M."/>
            <person name="Thuenen T."/>
        </authorList>
    </citation>
    <scope>NUCLEOTIDE SEQUENCE</scope>
    <source>
        <strain evidence="1">OM4</strain>
    </source>
</reference>
<accession>A0ABY5R6D6</accession>
<evidence type="ECO:0000313" key="1">
    <source>
        <dbReference type="EMBL" id="UVC17939.1"/>
    </source>
</evidence>
<evidence type="ECO:0000313" key="2">
    <source>
        <dbReference type="Proteomes" id="UP001058098"/>
    </source>
</evidence>
<dbReference type="EMBL" id="CP062229">
    <property type="protein sequence ID" value="UVC17939.1"/>
    <property type="molecule type" value="Genomic_DNA"/>
</dbReference>